<evidence type="ECO:0000256" key="11">
    <source>
        <dbReference type="PIRNR" id="PIRNR001365"/>
    </source>
</evidence>
<proteinExistence type="inferred from homology"/>
<gene>
    <name evidence="14" type="ORF">ABMA28_007579</name>
</gene>
<dbReference type="GO" id="GO:0005737">
    <property type="term" value="C:cytoplasm"/>
    <property type="evidence" value="ECO:0007669"/>
    <property type="project" value="UniProtKB-SubCell"/>
</dbReference>
<feature type="active site" description="Proton donor/acceptor" evidence="12">
    <location>
        <position position="140"/>
    </location>
</feature>
<dbReference type="CDD" id="cd00408">
    <property type="entry name" value="DHDPS-like"/>
    <property type="match status" value="1"/>
</dbReference>
<dbReference type="EMBL" id="JBEDNZ010000020">
    <property type="protein sequence ID" value="KAL0819475.1"/>
    <property type="molecule type" value="Genomic_DNA"/>
</dbReference>
<feature type="binding site" evidence="13">
    <location>
        <position position="49"/>
    </location>
    <ligand>
        <name>pyruvate</name>
        <dbReference type="ChEBI" id="CHEBI:15361"/>
    </ligand>
</feature>
<reference evidence="14 15" key="1">
    <citation type="submission" date="2024-06" db="EMBL/GenBank/DDBJ databases">
        <title>A chromosome-level genome assembly of beet webworm, Loxostege sticticalis.</title>
        <authorList>
            <person name="Zhang Y."/>
        </authorList>
    </citation>
    <scope>NUCLEOTIDE SEQUENCE [LARGE SCALE GENOMIC DNA]</scope>
    <source>
        <strain evidence="14">AQ028</strain>
        <tissue evidence="14">Male pupae</tissue>
    </source>
</reference>
<dbReference type="InterPro" id="IPR002220">
    <property type="entry name" value="DapA-like"/>
</dbReference>
<evidence type="ECO:0000256" key="7">
    <source>
        <dbReference type="ARBA" id="ARBA00023239"/>
    </source>
</evidence>
<protein>
    <recommendedName>
        <fullName evidence="5">N-acetylneuraminate lyase</fullName>
        <ecNumber evidence="5">4.1.3.3</ecNumber>
    </recommendedName>
</protein>
<dbReference type="PANTHER" id="PTHR12128:SF21">
    <property type="entry name" value="N-ACETYLNEURAMINATE LYASE"/>
    <property type="match status" value="1"/>
</dbReference>
<dbReference type="Pfam" id="PF00701">
    <property type="entry name" value="DHDPS"/>
    <property type="match status" value="1"/>
</dbReference>
<feature type="active site" description="Schiff-base intermediate with substrate" evidence="12">
    <location>
        <position position="170"/>
    </location>
</feature>
<keyword evidence="8" id="KW-0704">Schiff base</keyword>
<keyword evidence="6" id="KW-0963">Cytoplasm</keyword>
<dbReference type="InterPro" id="IPR013785">
    <property type="entry name" value="Aldolase_TIM"/>
</dbReference>
<evidence type="ECO:0000256" key="12">
    <source>
        <dbReference type="PIRSR" id="PIRSR001365-1"/>
    </source>
</evidence>
<evidence type="ECO:0000256" key="6">
    <source>
        <dbReference type="ARBA" id="ARBA00022490"/>
    </source>
</evidence>
<dbReference type="Proteomes" id="UP001549921">
    <property type="component" value="Unassembled WGS sequence"/>
</dbReference>
<dbReference type="GO" id="GO:0008747">
    <property type="term" value="F:N-acetylneuraminate lyase activity"/>
    <property type="evidence" value="ECO:0007669"/>
    <property type="project" value="UniProtKB-EC"/>
</dbReference>
<evidence type="ECO:0000256" key="9">
    <source>
        <dbReference type="ARBA" id="ARBA00023277"/>
    </source>
</evidence>
<keyword evidence="7 11" id="KW-0456">Lyase</keyword>
<comment type="subunit">
    <text evidence="4">Homotetramer.</text>
</comment>
<evidence type="ECO:0000256" key="8">
    <source>
        <dbReference type="ARBA" id="ARBA00023270"/>
    </source>
</evidence>
<comment type="pathway">
    <text evidence="2">Amino-sugar metabolism; N-acetylneuraminate degradation.</text>
</comment>
<comment type="catalytic activity">
    <reaction evidence="10">
        <text>aceneuramate = aldehydo-N-acetyl-D-mannosamine + pyruvate</text>
        <dbReference type="Rhea" id="RHEA:23296"/>
        <dbReference type="ChEBI" id="CHEBI:15361"/>
        <dbReference type="ChEBI" id="CHEBI:17122"/>
        <dbReference type="ChEBI" id="CHEBI:173083"/>
        <dbReference type="EC" id="4.1.3.3"/>
    </reaction>
</comment>
<evidence type="ECO:0000313" key="14">
    <source>
        <dbReference type="EMBL" id="KAL0819475.1"/>
    </source>
</evidence>
<evidence type="ECO:0000256" key="3">
    <source>
        <dbReference type="ARBA" id="ARBA00006324"/>
    </source>
</evidence>
<evidence type="ECO:0000256" key="10">
    <source>
        <dbReference type="ARBA" id="ARBA00044906"/>
    </source>
</evidence>
<evidence type="ECO:0000256" key="1">
    <source>
        <dbReference type="ARBA" id="ARBA00004496"/>
    </source>
</evidence>
<dbReference type="AlphaFoldDB" id="A0ABD0SI03"/>
<evidence type="ECO:0000256" key="2">
    <source>
        <dbReference type="ARBA" id="ARBA00004878"/>
    </source>
</evidence>
<evidence type="ECO:0000256" key="4">
    <source>
        <dbReference type="ARBA" id="ARBA00011881"/>
    </source>
</evidence>
<keyword evidence="9" id="KW-0119">Carbohydrate metabolism</keyword>
<comment type="similarity">
    <text evidence="3">Belongs to the DapA family. NanA subfamily.</text>
</comment>
<comment type="caution">
    <text evidence="14">The sequence shown here is derived from an EMBL/GenBank/DDBJ whole genome shotgun (WGS) entry which is preliminary data.</text>
</comment>
<dbReference type="PANTHER" id="PTHR12128">
    <property type="entry name" value="DIHYDRODIPICOLINATE SYNTHASE"/>
    <property type="match status" value="1"/>
</dbReference>
<dbReference type="SMART" id="SM01130">
    <property type="entry name" value="DHDPS"/>
    <property type="match status" value="1"/>
</dbReference>
<dbReference type="SUPFAM" id="SSF51569">
    <property type="entry name" value="Aldolase"/>
    <property type="match status" value="1"/>
</dbReference>
<dbReference type="PRINTS" id="PR00146">
    <property type="entry name" value="DHPICSNTHASE"/>
</dbReference>
<name>A0ABD0SI03_LOXSC</name>
<sequence length="302" mass="32682">MVDFTARGVIPPVFTPLNDDLTINYGVVPSYAKYLADAGIKSVLVGGTTGENMSFSLAGRKSLVDEWVKAGKANGLHVMVQVGGAPFADVVDLAQYCEKAGANSLLTLPELYFRPQSVPELVFYVEQVAKAAPSLPVLYYNYPKMSNVQLNMPKFVTAATERILNFKGLKYSSNDLIEAAEILRILKEDQEIFLGAASLLAPAALLGLKSSIATIVNLFPRQAMDIFNAMGNNDLPKVRELQEQLSLAIEAHSSEGSWVPTMKAGMEIVTDIKVGPPALPQRPLSNEAKERIASKLKKLGLA</sequence>
<dbReference type="Gene3D" id="3.20.20.70">
    <property type="entry name" value="Aldolase class I"/>
    <property type="match status" value="1"/>
</dbReference>
<dbReference type="PIRSF" id="PIRSF001365">
    <property type="entry name" value="DHDPS"/>
    <property type="match status" value="1"/>
</dbReference>
<evidence type="ECO:0000313" key="15">
    <source>
        <dbReference type="Proteomes" id="UP001549921"/>
    </source>
</evidence>
<evidence type="ECO:0000256" key="5">
    <source>
        <dbReference type="ARBA" id="ARBA00012911"/>
    </source>
</evidence>
<organism evidence="14 15">
    <name type="scientific">Loxostege sticticalis</name>
    <name type="common">Beet webworm moth</name>
    <dbReference type="NCBI Taxonomy" id="481309"/>
    <lineage>
        <taxon>Eukaryota</taxon>
        <taxon>Metazoa</taxon>
        <taxon>Ecdysozoa</taxon>
        <taxon>Arthropoda</taxon>
        <taxon>Hexapoda</taxon>
        <taxon>Insecta</taxon>
        <taxon>Pterygota</taxon>
        <taxon>Neoptera</taxon>
        <taxon>Endopterygota</taxon>
        <taxon>Lepidoptera</taxon>
        <taxon>Glossata</taxon>
        <taxon>Ditrysia</taxon>
        <taxon>Pyraloidea</taxon>
        <taxon>Crambidae</taxon>
        <taxon>Pyraustinae</taxon>
        <taxon>Loxostege</taxon>
    </lineage>
</organism>
<feature type="binding site" evidence="13">
    <location>
        <position position="212"/>
    </location>
    <ligand>
        <name>pyruvate</name>
        <dbReference type="ChEBI" id="CHEBI:15361"/>
    </ligand>
</feature>
<comment type="subcellular location">
    <subcellularLocation>
        <location evidence="1">Cytoplasm</location>
    </subcellularLocation>
</comment>
<dbReference type="EC" id="4.1.3.3" evidence="5"/>
<evidence type="ECO:0000256" key="13">
    <source>
        <dbReference type="PIRSR" id="PIRSR001365-2"/>
    </source>
</evidence>
<accession>A0ABD0SI03</accession>